<feature type="domain" description="Saposin B-type" evidence="2">
    <location>
        <begin position="65"/>
        <end position="147"/>
    </location>
</feature>
<dbReference type="EMBL" id="CAJFDI010000006">
    <property type="protein sequence ID" value="CAD5233549.1"/>
    <property type="molecule type" value="Genomic_DNA"/>
</dbReference>
<dbReference type="PROSITE" id="PS50015">
    <property type="entry name" value="SAP_B"/>
    <property type="match status" value="1"/>
</dbReference>
<dbReference type="InterPro" id="IPR011001">
    <property type="entry name" value="Saposin-like"/>
</dbReference>
<reference evidence="6" key="1">
    <citation type="submission" date="2016-11" db="UniProtKB">
        <authorList>
            <consortium name="WormBaseParasite"/>
        </authorList>
    </citation>
    <scope>IDENTIFICATION</scope>
</reference>
<dbReference type="Proteomes" id="UP000659654">
    <property type="component" value="Unassembled WGS sequence"/>
</dbReference>
<dbReference type="Proteomes" id="UP000582659">
    <property type="component" value="Unassembled WGS sequence"/>
</dbReference>
<reference evidence="3" key="2">
    <citation type="submission" date="2020-09" db="EMBL/GenBank/DDBJ databases">
        <authorList>
            <person name="Kikuchi T."/>
        </authorList>
    </citation>
    <scope>NUCLEOTIDE SEQUENCE</scope>
    <source>
        <strain evidence="3">Ka4C1</strain>
    </source>
</reference>
<dbReference type="WBParaSite" id="BXY_0081500.1">
    <property type="protein sequence ID" value="BXY_0081500.1"/>
    <property type="gene ID" value="BXY_0081500"/>
</dbReference>
<proteinExistence type="predicted"/>
<keyword evidence="5" id="KW-1185">Reference proteome</keyword>
<evidence type="ECO:0000313" key="3">
    <source>
        <dbReference type="EMBL" id="CAD5233549.1"/>
    </source>
</evidence>
<dbReference type="Gene3D" id="1.10.225.10">
    <property type="entry name" value="Saposin-like"/>
    <property type="match status" value="1"/>
</dbReference>
<dbReference type="SUPFAM" id="SSF47862">
    <property type="entry name" value="Saposin"/>
    <property type="match status" value="1"/>
</dbReference>
<accession>A0A1I7RJD3</accession>
<name>A0A1I7RJD3_BURXY</name>
<dbReference type="SMR" id="A0A1I7RJD3"/>
<evidence type="ECO:0000313" key="6">
    <source>
        <dbReference type="WBParaSite" id="BXY_0081500.1"/>
    </source>
</evidence>
<keyword evidence="1" id="KW-1015">Disulfide bond</keyword>
<evidence type="ECO:0000256" key="1">
    <source>
        <dbReference type="ARBA" id="ARBA00023157"/>
    </source>
</evidence>
<organism evidence="4 6">
    <name type="scientific">Bursaphelenchus xylophilus</name>
    <name type="common">Pinewood nematode worm</name>
    <name type="synonym">Aphelenchoides xylophilus</name>
    <dbReference type="NCBI Taxonomy" id="6326"/>
    <lineage>
        <taxon>Eukaryota</taxon>
        <taxon>Metazoa</taxon>
        <taxon>Ecdysozoa</taxon>
        <taxon>Nematoda</taxon>
        <taxon>Chromadorea</taxon>
        <taxon>Rhabditida</taxon>
        <taxon>Tylenchina</taxon>
        <taxon>Tylenchomorpha</taxon>
        <taxon>Aphelenchoidea</taxon>
        <taxon>Aphelenchoididae</taxon>
        <taxon>Bursaphelenchus</taxon>
    </lineage>
</organism>
<evidence type="ECO:0000259" key="2">
    <source>
        <dbReference type="PROSITE" id="PS50015"/>
    </source>
</evidence>
<dbReference type="AlphaFoldDB" id="A0A1I7RJD3"/>
<dbReference type="Proteomes" id="UP000095284">
    <property type="component" value="Unplaced"/>
</dbReference>
<dbReference type="OrthoDB" id="69496at2759"/>
<sequence length="147" mass="15786">MSKVQRVLFKSPSALTLLQCKVDNMIKFLILAGFVATVAGKATFINAKPSPQDFADLVKTSKLGLSPFCSTCEQVINAIKGPLEALTELSKEEVEAAVETACDEVVGPLGPVCASFIDREIDVLYKVIEQDEDNINAEECCAAISLC</sequence>
<dbReference type="SMART" id="SM00741">
    <property type="entry name" value="SapB"/>
    <property type="match status" value="1"/>
</dbReference>
<evidence type="ECO:0000313" key="4">
    <source>
        <dbReference type="Proteomes" id="UP000095284"/>
    </source>
</evidence>
<protein>
    <submittedName>
        <fullName evidence="3">(pine wood nematode) hypothetical protein</fullName>
    </submittedName>
    <submittedName>
        <fullName evidence="6">Saposin B-type domain-containing protein</fullName>
    </submittedName>
</protein>
<dbReference type="EMBL" id="CAJFCV020000006">
    <property type="protein sequence ID" value="CAG9128803.1"/>
    <property type="molecule type" value="Genomic_DNA"/>
</dbReference>
<dbReference type="InterPro" id="IPR008139">
    <property type="entry name" value="SaposinB_dom"/>
</dbReference>
<evidence type="ECO:0000313" key="5">
    <source>
        <dbReference type="Proteomes" id="UP000659654"/>
    </source>
</evidence>
<gene>
    <name evidence="3" type="ORF">BXYJ_LOCUS13640</name>
</gene>